<evidence type="ECO:0000313" key="4">
    <source>
        <dbReference type="Proteomes" id="UP001209730"/>
    </source>
</evidence>
<feature type="domain" description="Potassium channel" evidence="2">
    <location>
        <begin position="71"/>
        <end position="142"/>
    </location>
</feature>
<evidence type="ECO:0000313" key="3">
    <source>
        <dbReference type="EMBL" id="MCX2803171.1"/>
    </source>
</evidence>
<comment type="caution">
    <text evidence="3">The sequence shown here is derived from an EMBL/GenBank/DDBJ whole genome shotgun (WGS) entry which is preliminary data.</text>
</comment>
<dbReference type="Proteomes" id="UP001209730">
    <property type="component" value="Unassembled WGS sequence"/>
</dbReference>
<dbReference type="SUPFAM" id="SSF81324">
    <property type="entry name" value="Voltage-gated potassium channels"/>
    <property type="match status" value="1"/>
</dbReference>
<dbReference type="EMBL" id="JAPHQB010000035">
    <property type="protein sequence ID" value="MCX2803171.1"/>
    <property type="molecule type" value="Genomic_DNA"/>
</dbReference>
<evidence type="ECO:0000256" key="1">
    <source>
        <dbReference type="SAM" id="Phobius"/>
    </source>
</evidence>
<dbReference type="AlphaFoldDB" id="A0AB35I1Z9"/>
<dbReference type="InterPro" id="IPR013099">
    <property type="entry name" value="K_chnl_dom"/>
</dbReference>
<keyword evidence="1" id="KW-0472">Membrane</keyword>
<reference evidence="3" key="1">
    <citation type="submission" date="2022-11" db="EMBL/GenBank/DDBJ databases">
        <title>Chitin-degrading and fungicidal potential of chitinolytic bacterial strains from marine environment of the Pacific Ocean regions.</title>
        <authorList>
            <person name="Pentekhina I."/>
            <person name="Nedashkovskaya O."/>
            <person name="Seitkalieva A."/>
            <person name="Podvolotskaya A."/>
            <person name="Tekutyeva L."/>
            <person name="Balabanova L."/>
        </authorList>
    </citation>
    <scope>NUCLEOTIDE SEQUENCE</scope>
    <source>
        <strain evidence="3">KMM 6838</strain>
    </source>
</reference>
<keyword evidence="1" id="KW-0812">Transmembrane</keyword>
<name>A0AB35I1Z9_MICTH</name>
<organism evidence="3 4">
    <name type="scientific">Microbulbifer thermotolerans</name>
    <dbReference type="NCBI Taxonomy" id="252514"/>
    <lineage>
        <taxon>Bacteria</taxon>
        <taxon>Pseudomonadati</taxon>
        <taxon>Pseudomonadota</taxon>
        <taxon>Gammaproteobacteria</taxon>
        <taxon>Cellvibrionales</taxon>
        <taxon>Microbulbiferaceae</taxon>
        <taxon>Microbulbifer</taxon>
    </lineage>
</organism>
<gene>
    <name evidence="3" type="ORF">OQJ68_15360</name>
</gene>
<feature type="transmembrane region" description="Helical" evidence="1">
    <location>
        <begin position="56"/>
        <end position="83"/>
    </location>
</feature>
<dbReference type="Gene3D" id="1.10.287.70">
    <property type="match status" value="1"/>
</dbReference>
<feature type="transmembrane region" description="Helical" evidence="1">
    <location>
        <begin position="118"/>
        <end position="142"/>
    </location>
</feature>
<keyword evidence="1" id="KW-1133">Transmembrane helix</keyword>
<dbReference type="RefSeq" id="WP_266066656.1">
    <property type="nucleotide sequence ID" value="NZ_JAPHQB010000035.1"/>
</dbReference>
<feature type="transmembrane region" description="Helical" evidence="1">
    <location>
        <begin position="95"/>
        <end position="112"/>
    </location>
</feature>
<keyword evidence="3" id="KW-0813">Transport</keyword>
<dbReference type="PROSITE" id="PS51257">
    <property type="entry name" value="PROKAR_LIPOPROTEIN"/>
    <property type="match status" value="1"/>
</dbReference>
<keyword evidence="3" id="KW-0406">Ion transport</keyword>
<dbReference type="Pfam" id="PF07885">
    <property type="entry name" value="Ion_trans_2"/>
    <property type="match status" value="1"/>
</dbReference>
<keyword evidence="3" id="KW-0407">Ion channel</keyword>
<accession>A0AB35I1Z9</accession>
<dbReference type="GO" id="GO:0034220">
    <property type="term" value="P:monoatomic ion transmembrane transport"/>
    <property type="evidence" value="ECO:0007669"/>
    <property type="project" value="UniProtKB-KW"/>
</dbReference>
<sequence>MKARAERRHWRRTLAAALLLAACIFLFHTAVLLEVVRNLAWLHRWLTGNYGAANAGRILVCICFFILFLTHIIEAVFWGSFLWRKKMVVCLSDGIYFAASSITALGYGDLVLRHPWRVLGPLVAINGLLMFGCSTAFLFLVLQRVWEQF</sequence>
<proteinExistence type="predicted"/>
<protein>
    <submittedName>
        <fullName evidence="3">Potassium channel family protein</fullName>
    </submittedName>
</protein>
<evidence type="ECO:0000259" key="2">
    <source>
        <dbReference type="Pfam" id="PF07885"/>
    </source>
</evidence>